<dbReference type="PANTHER" id="PTHR11455:SF9">
    <property type="entry name" value="CRYPTOCHROME CIRCADIAN CLOCK 5 ISOFORM X1"/>
    <property type="match status" value="1"/>
</dbReference>
<dbReference type="InterPro" id="IPR036134">
    <property type="entry name" value="Crypto/Photolyase_FAD-like_sf"/>
</dbReference>
<keyword evidence="6" id="KW-1185">Reference proteome</keyword>
<dbReference type="GO" id="GO:0003677">
    <property type="term" value="F:DNA binding"/>
    <property type="evidence" value="ECO:0007669"/>
    <property type="project" value="TreeGrafter"/>
</dbReference>
<evidence type="ECO:0000256" key="1">
    <source>
        <dbReference type="ARBA" id="ARBA00022630"/>
    </source>
</evidence>
<feature type="binding site" evidence="3">
    <location>
        <position position="113"/>
    </location>
    <ligand>
        <name>FAD</name>
        <dbReference type="ChEBI" id="CHEBI:57692"/>
    </ligand>
</feature>
<dbReference type="SUPFAM" id="SSF48173">
    <property type="entry name" value="Cryptochrome/photolyase FAD-binding domain"/>
    <property type="match status" value="1"/>
</dbReference>
<dbReference type="GO" id="GO:0009416">
    <property type="term" value="P:response to light stimulus"/>
    <property type="evidence" value="ECO:0007669"/>
    <property type="project" value="TreeGrafter"/>
</dbReference>
<dbReference type="Proteomes" id="UP000321577">
    <property type="component" value="Unassembled WGS sequence"/>
</dbReference>
<sequence>MGKKSATEGALLCRSFEKRFGSDGIAVPGALCGALYHPVVTQSFPLTRDEALARWRAFLPHVPAYAAGRNYVTMAPQRHVSGLSPAVRLGLITPQEIVRDTLEEHGYQPAEKWLQEVCWRTYWKGWLQQRPQIWRAWRQRVHALRETLPDAVKQRMEAVSAGHSGVAVMDHFARELAETGYLHNHARMWWASFWIHAERLPWELGADFFFQHLLDADPASNTLSWRWVAGLQTAGKTYLVRRGNLERFCEPALLQDTRGLERLEDGCVTAAIPREDLDMSPHALPDLPDRAPEVTGRFGLWMHADDLCLESSPLRSLRPAGIIAITSQPAYDHYRLSPQRISSLHAALQDGAGRASAHFRCPAGVLEAADTAAALGAWLQEQRMDTLVSMRPHTGPVADALPAIRRTLASLGIGLHLVQRPWEAQLFPLACAGFFPYWEKTSRKLREGLLT</sequence>
<comment type="cofactor">
    <cofactor evidence="3">
        <name>FAD</name>
        <dbReference type="ChEBI" id="CHEBI:57692"/>
    </cofactor>
    <text evidence="3">Binds 1 FAD per subunit.</text>
</comment>
<dbReference type="GO" id="GO:0003904">
    <property type="term" value="F:deoxyribodipyrimidine photo-lyase activity"/>
    <property type="evidence" value="ECO:0007669"/>
    <property type="project" value="TreeGrafter"/>
</dbReference>
<dbReference type="AlphaFoldDB" id="A0A512MH91"/>
<keyword evidence="1 3" id="KW-0285">Flavoprotein</keyword>
<evidence type="ECO:0000256" key="3">
    <source>
        <dbReference type="PIRSR" id="PIRSR602081-1"/>
    </source>
</evidence>
<dbReference type="EMBL" id="BKAG01000070">
    <property type="protein sequence ID" value="GEP46086.1"/>
    <property type="molecule type" value="Genomic_DNA"/>
</dbReference>
<feature type="binding site" evidence="3">
    <location>
        <position position="65"/>
    </location>
    <ligand>
        <name>FAD</name>
        <dbReference type="ChEBI" id="CHEBI:57692"/>
    </ligand>
</feature>
<dbReference type="InterPro" id="IPR005101">
    <property type="entry name" value="Cryptochr/Photolyase_FAD-bd"/>
</dbReference>
<evidence type="ECO:0000259" key="4">
    <source>
        <dbReference type="Pfam" id="PF03441"/>
    </source>
</evidence>
<organism evidence="5 6">
    <name type="scientific">Brevifollis gellanilyticus</name>
    <dbReference type="NCBI Taxonomy" id="748831"/>
    <lineage>
        <taxon>Bacteria</taxon>
        <taxon>Pseudomonadati</taxon>
        <taxon>Verrucomicrobiota</taxon>
        <taxon>Verrucomicrobiia</taxon>
        <taxon>Verrucomicrobiales</taxon>
        <taxon>Verrucomicrobiaceae</taxon>
    </lineage>
</organism>
<evidence type="ECO:0000313" key="6">
    <source>
        <dbReference type="Proteomes" id="UP000321577"/>
    </source>
</evidence>
<dbReference type="Gene3D" id="1.25.40.80">
    <property type="match status" value="1"/>
</dbReference>
<proteinExistence type="predicted"/>
<feature type="domain" description="Cryptochrome/DNA photolyase FAD-binding" evidence="4">
    <location>
        <begin position="113"/>
        <end position="238"/>
    </location>
</feature>
<reference evidence="5 6" key="1">
    <citation type="submission" date="2019-07" db="EMBL/GenBank/DDBJ databases">
        <title>Whole genome shotgun sequence of Brevifollis gellanilyticus NBRC 108608.</title>
        <authorList>
            <person name="Hosoyama A."/>
            <person name="Uohara A."/>
            <person name="Ohji S."/>
            <person name="Ichikawa N."/>
        </authorList>
    </citation>
    <scope>NUCLEOTIDE SEQUENCE [LARGE SCALE GENOMIC DNA]</scope>
    <source>
        <strain evidence="5 6">NBRC 108608</strain>
    </source>
</reference>
<dbReference type="GO" id="GO:0071949">
    <property type="term" value="F:FAD binding"/>
    <property type="evidence" value="ECO:0007669"/>
    <property type="project" value="TreeGrafter"/>
</dbReference>
<gene>
    <name evidence="5" type="ORF">BGE01nite_53770</name>
</gene>
<dbReference type="Pfam" id="PF03441">
    <property type="entry name" value="FAD_binding_7"/>
    <property type="match status" value="1"/>
</dbReference>
<protein>
    <recommendedName>
        <fullName evidence="4">Cryptochrome/DNA photolyase FAD-binding domain-containing protein</fullName>
    </recommendedName>
</protein>
<evidence type="ECO:0000313" key="5">
    <source>
        <dbReference type="EMBL" id="GEP46086.1"/>
    </source>
</evidence>
<dbReference type="Gene3D" id="1.10.579.10">
    <property type="entry name" value="DNA Cyclobutane Dipyrimidine Photolyase, subunit A, domain 3"/>
    <property type="match status" value="1"/>
</dbReference>
<evidence type="ECO:0000256" key="2">
    <source>
        <dbReference type="ARBA" id="ARBA00022827"/>
    </source>
</evidence>
<accession>A0A512MH91</accession>
<name>A0A512MH91_9BACT</name>
<dbReference type="InterPro" id="IPR002081">
    <property type="entry name" value="Cryptochrome/DNA_photolyase_1"/>
</dbReference>
<keyword evidence="2 3" id="KW-0274">FAD</keyword>
<dbReference type="PANTHER" id="PTHR11455">
    <property type="entry name" value="CRYPTOCHROME"/>
    <property type="match status" value="1"/>
</dbReference>
<feature type="binding site" evidence="3">
    <location>
        <begin position="215"/>
        <end position="217"/>
    </location>
    <ligand>
        <name>FAD</name>
        <dbReference type="ChEBI" id="CHEBI:57692"/>
    </ligand>
</feature>
<comment type="caution">
    <text evidence="5">The sequence shown here is derived from an EMBL/GenBank/DDBJ whole genome shotgun (WGS) entry which is preliminary data.</text>
</comment>